<protein>
    <submittedName>
        <fullName evidence="2">Dynein light chain</fullName>
    </submittedName>
</protein>
<dbReference type="GeneID" id="89944054"/>
<dbReference type="InterPro" id="IPR026960">
    <property type="entry name" value="RVT-Znf"/>
</dbReference>
<dbReference type="AlphaFoldDB" id="A0AAN7HNG0"/>
<sequence length="279" mass="32967">MNVAFLINNEPSYLSSAKRPTDFYGTLIQDQVTKQRGYVPPTATTVETSYGVIQGKPWKHLWKLPVGDSVKVFLWEVSRRSLLTRHRLRDKPRERRLCGCTYEEETLQHLFLECERIEPLVQYFIHTQNQHLQTTTQKSDFNWEAWKNLYRVNIAAQTDGALALYGMKDEDITQLAQVQWSYLLWSVWLERNRETFDGGPWDVQHCIAIYSHLMSREIRSKFKPHWGEVMPSWREADYTNQGDHDRGLFLGIEWMYVQSIQLKAYPHGRTTDRNHDEDA</sequence>
<name>A0AAN7HNG0_9FUNG</name>
<organism evidence="2 3">
    <name type="scientific">Mucor velutinosus</name>
    <dbReference type="NCBI Taxonomy" id="708070"/>
    <lineage>
        <taxon>Eukaryota</taxon>
        <taxon>Fungi</taxon>
        <taxon>Fungi incertae sedis</taxon>
        <taxon>Mucoromycota</taxon>
        <taxon>Mucoromycotina</taxon>
        <taxon>Mucoromycetes</taxon>
        <taxon>Mucorales</taxon>
        <taxon>Mucorineae</taxon>
        <taxon>Mucoraceae</taxon>
        <taxon>Mucor</taxon>
    </lineage>
</organism>
<feature type="domain" description="Reverse transcriptase zinc-binding" evidence="1">
    <location>
        <begin position="56"/>
        <end position="115"/>
    </location>
</feature>
<reference evidence="2 3" key="1">
    <citation type="submission" date="2022-11" db="EMBL/GenBank/DDBJ databases">
        <title>Mucor velutinosus strain NIH1002 WGS.</title>
        <authorList>
            <person name="Subramanian P."/>
            <person name="Mullikin J.C."/>
            <person name="Segre J.A."/>
            <person name="Zelazny A.M."/>
        </authorList>
    </citation>
    <scope>NUCLEOTIDE SEQUENCE [LARGE SCALE GENOMIC DNA]</scope>
    <source>
        <strain evidence="2 3">NIH1002</strain>
    </source>
</reference>
<dbReference type="Pfam" id="PF13966">
    <property type="entry name" value="zf-RVT"/>
    <property type="match status" value="1"/>
</dbReference>
<comment type="caution">
    <text evidence="2">The sequence shown here is derived from an EMBL/GenBank/DDBJ whole genome shotgun (WGS) entry which is preliminary data.</text>
</comment>
<dbReference type="Proteomes" id="UP001304243">
    <property type="component" value="Unassembled WGS sequence"/>
</dbReference>
<dbReference type="EMBL" id="JASEJX010000013">
    <property type="protein sequence ID" value="KAK4517024.1"/>
    <property type="molecule type" value="Genomic_DNA"/>
</dbReference>
<evidence type="ECO:0000313" key="2">
    <source>
        <dbReference type="EMBL" id="KAK4517024.1"/>
    </source>
</evidence>
<evidence type="ECO:0000313" key="3">
    <source>
        <dbReference type="Proteomes" id="UP001304243"/>
    </source>
</evidence>
<evidence type="ECO:0000259" key="1">
    <source>
        <dbReference type="Pfam" id="PF13966"/>
    </source>
</evidence>
<accession>A0AAN7HNG0</accession>
<gene>
    <name evidence="2" type="primary">DYN2</name>
    <name evidence="2" type="ORF">ATC70_000352</name>
</gene>
<proteinExistence type="predicted"/>
<keyword evidence="3" id="KW-1185">Reference proteome</keyword>
<dbReference type="RefSeq" id="XP_064683690.1">
    <property type="nucleotide sequence ID" value="XM_064819770.1"/>
</dbReference>